<dbReference type="FunFam" id="1.10.418.10:FF:000010">
    <property type="entry name" value="Plastin-3 isoform 1"/>
    <property type="match status" value="1"/>
</dbReference>
<dbReference type="Pfam" id="PF00307">
    <property type="entry name" value="CH"/>
    <property type="match status" value="4"/>
</dbReference>
<dbReference type="AlphaFoldDB" id="A0A8R1TTT6"/>
<evidence type="ECO:0000256" key="3">
    <source>
        <dbReference type="ARBA" id="ARBA00022837"/>
    </source>
</evidence>
<keyword evidence="3" id="KW-0106">Calcium</keyword>
<dbReference type="SUPFAM" id="SSF47473">
    <property type="entry name" value="EF-hand"/>
    <property type="match status" value="1"/>
</dbReference>
<dbReference type="InterPro" id="IPR036872">
    <property type="entry name" value="CH_dom_sf"/>
</dbReference>
<dbReference type="CDD" id="cd21292">
    <property type="entry name" value="CH_PLS_rpt1"/>
    <property type="match status" value="1"/>
</dbReference>
<evidence type="ECO:0000259" key="6">
    <source>
        <dbReference type="PROSITE" id="PS50222"/>
    </source>
</evidence>
<dbReference type="Gene3D" id="1.10.418.10">
    <property type="entry name" value="Calponin-like domain"/>
    <property type="match status" value="4"/>
</dbReference>
<dbReference type="FunFam" id="1.10.418.10:FF:000066">
    <property type="entry name" value="plastin-1 isoform X2"/>
    <property type="match status" value="1"/>
</dbReference>
<evidence type="ECO:0000259" key="5">
    <source>
        <dbReference type="PROSITE" id="PS50021"/>
    </source>
</evidence>
<proteinExistence type="predicted"/>
<keyword evidence="4" id="KW-0009">Actin-binding</keyword>
<dbReference type="Proteomes" id="UP000024404">
    <property type="component" value="Unassembled WGS sequence"/>
</dbReference>
<dbReference type="InterPro" id="IPR039959">
    <property type="entry name" value="Fimbrin/Plastin"/>
</dbReference>
<feature type="domain" description="EF-hand" evidence="6">
    <location>
        <begin position="5"/>
        <end position="40"/>
    </location>
</feature>
<dbReference type="FunFam" id="1.10.418.10:FF:000031">
    <property type="entry name" value="Fimbrin-2 like"/>
    <property type="match status" value="1"/>
</dbReference>
<keyword evidence="8" id="KW-1185">Reference proteome</keyword>
<dbReference type="GO" id="GO:0051017">
    <property type="term" value="P:actin filament bundle assembly"/>
    <property type="evidence" value="ECO:0007669"/>
    <property type="project" value="InterPro"/>
</dbReference>
<dbReference type="PANTHER" id="PTHR19961:SF18">
    <property type="entry name" value="FI19014P1"/>
    <property type="match status" value="1"/>
</dbReference>
<dbReference type="InterPro" id="IPR002048">
    <property type="entry name" value="EF_hand_dom"/>
</dbReference>
<dbReference type="EnsemblMetazoa" id="OVOC4272.1">
    <property type="protein sequence ID" value="OVOC4272.1"/>
    <property type="gene ID" value="WBGene00241081"/>
</dbReference>
<evidence type="ECO:0000256" key="1">
    <source>
        <dbReference type="ARBA" id="ARBA00022723"/>
    </source>
</evidence>
<dbReference type="GO" id="GO:0005509">
    <property type="term" value="F:calcium ion binding"/>
    <property type="evidence" value="ECO:0007669"/>
    <property type="project" value="InterPro"/>
</dbReference>
<dbReference type="OMA" id="WQLMRKN"/>
<dbReference type="CDD" id="cd21298">
    <property type="entry name" value="CH_PLS_rpt3"/>
    <property type="match status" value="1"/>
</dbReference>
<dbReference type="GO" id="GO:0005737">
    <property type="term" value="C:cytoplasm"/>
    <property type="evidence" value="ECO:0007669"/>
    <property type="project" value="TreeGrafter"/>
</dbReference>
<dbReference type="InterPro" id="IPR001715">
    <property type="entry name" value="CH_dom"/>
</dbReference>
<dbReference type="GO" id="GO:0032432">
    <property type="term" value="C:actin filament bundle"/>
    <property type="evidence" value="ECO:0007669"/>
    <property type="project" value="TreeGrafter"/>
</dbReference>
<dbReference type="PROSITE" id="PS50222">
    <property type="entry name" value="EF_HAND_2"/>
    <property type="match status" value="1"/>
</dbReference>
<evidence type="ECO:0000256" key="2">
    <source>
        <dbReference type="ARBA" id="ARBA00022737"/>
    </source>
</evidence>
<feature type="domain" description="Calponin-homology (CH)" evidence="5">
    <location>
        <begin position="379"/>
        <end position="487"/>
    </location>
</feature>
<dbReference type="GO" id="GO:0051639">
    <property type="term" value="P:actin filament network formation"/>
    <property type="evidence" value="ECO:0007669"/>
    <property type="project" value="TreeGrafter"/>
</dbReference>
<evidence type="ECO:0000313" key="8">
    <source>
        <dbReference type="Proteomes" id="UP000024404"/>
    </source>
</evidence>
<evidence type="ECO:0000256" key="4">
    <source>
        <dbReference type="ARBA" id="ARBA00023203"/>
    </source>
</evidence>
<dbReference type="EMBL" id="CMVM020000129">
    <property type="status" value="NOT_ANNOTATED_CDS"/>
    <property type="molecule type" value="Genomic_DNA"/>
</dbReference>
<keyword evidence="2" id="KW-0677">Repeat</keyword>
<organism evidence="7 8">
    <name type="scientific">Onchocerca volvulus</name>
    <dbReference type="NCBI Taxonomy" id="6282"/>
    <lineage>
        <taxon>Eukaryota</taxon>
        <taxon>Metazoa</taxon>
        <taxon>Ecdysozoa</taxon>
        <taxon>Nematoda</taxon>
        <taxon>Chromadorea</taxon>
        <taxon>Rhabditida</taxon>
        <taxon>Spirurina</taxon>
        <taxon>Spiruromorpha</taxon>
        <taxon>Filarioidea</taxon>
        <taxon>Onchocercidae</taxon>
        <taxon>Onchocerca</taxon>
    </lineage>
</organism>
<protein>
    <recommendedName>
        <fullName evidence="9">Fimbrin</fullName>
    </recommendedName>
</protein>
<feature type="domain" description="Calponin-homology (CH)" evidence="5">
    <location>
        <begin position="112"/>
        <end position="228"/>
    </location>
</feature>
<dbReference type="PROSITE" id="PS00019">
    <property type="entry name" value="ACTININ_1"/>
    <property type="match status" value="1"/>
</dbReference>
<feature type="domain" description="Calponin-homology (CH)" evidence="5">
    <location>
        <begin position="501"/>
        <end position="633"/>
    </location>
</feature>
<dbReference type="InterPro" id="IPR011992">
    <property type="entry name" value="EF-hand-dom_pair"/>
</dbReference>
<dbReference type="SUPFAM" id="SSF47576">
    <property type="entry name" value="Calponin-homology domain, CH-domain"/>
    <property type="match status" value="1"/>
</dbReference>
<accession>A0A8R1TTT6</accession>
<dbReference type="InterPro" id="IPR001589">
    <property type="entry name" value="Actinin_actin-bd_CS"/>
</dbReference>
<dbReference type="Gene3D" id="1.10.238.10">
    <property type="entry name" value="EF-hand"/>
    <property type="match status" value="1"/>
</dbReference>
<dbReference type="PANTHER" id="PTHR19961">
    <property type="entry name" value="FIMBRIN/PLASTIN"/>
    <property type="match status" value="1"/>
</dbReference>
<reference evidence="7" key="2">
    <citation type="submission" date="2022-06" db="UniProtKB">
        <authorList>
            <consortium name="EnsemblMetazoa"/>
        </authorList>
    </citation>
    <scope>IDENTIFICATION</scope>
</reference>
<feature type="domain" description="Calponin-homology (CH)" evidence="5">
    <location>
        <begin position="256"/>
        <end position="361"/>
    </location>
</feature>
<keyword evidence="1" id="KW-0479">Metal-binding</keyword>
<reference evidence="8" key="1">
    <citation type="submission" date="2013-10" db="EMBL/GenBank/DDBJ databases">
        <title>Genome sequencing of Onchocerca volvulus.</title>
        <authorList>
            <person name="Cotton J."/>
            <person name="Tsai J."/>
            <person name="Stanley E."/>
            <person name="Tracey A."/>
            <person name="Holroyd N."/>
            <person name="Lustigman S."/>
            <person name="Berriman M."/>
        </authorList>
    </citation>
    <scope>NUCLEOTIDE SEQUENCE</scope>
</reference>
<name>A0A8R1TTT6_ONCVO</name>
<dbReference type="FunFam" id="1.10.418.10:FF:000042">
    <property type="entry name" value="Fimbrin, putative"/>
    <property type="match status" value="1"/>
</dbReference>
<dbReference type="PROSITE" id="PS50021">
    <property type="entry name" value="CH"/>
    <property type="match status" value="4"/>
</dbReference>
<dbReference type="GO" id="GO:0051015">
    <property type="term" value="F:actin filament binding"/>
    <property type="evidence" value="ECO:0007669"/>
    <property type="project" value="InterPro"/>
</dbReference>
<dbReference type="SMART" id="SM00033">
    <property type="entry name" value="CH"/>
    <property type="match status" value="4"/>
</dbReference>
<sequence>MLTREQIADLAERFSTVDESGCGTIPVTDVQEALKIAGIDLPGFQFRELMKRYGSAKDLAFDDFQNLFIELRSEKDQEVNEWKQRIGSVTGAYTVKGLSEQSNEEIVHTIRVEEEVAFSNWINSNLYNDADLKNLIPVKTDGGDLYHKVQDGLIICKLINLAVPDTIDERAINKKHLNTYTKLENLTLALMSAQAIGCNIVNIDGDDLSKGKPHLVLGLLWQIIRIGLFNQIDLRHVPGLFRLLQEGETLDDLRKLSPEQILIRWVNHHLAKAGVDRRLTNFTSDIIDSEIYTHLLNEIAPKAANVSLYPLSVKGNIQRAAAMLNEAEKIDCREFVAPNDVAQGNYKLNLAFVANLFNKCPGLPEPGADEIEIDAADETREEKTYRNWMNSMGVDPHVNWLYSDLCSGVIIFQLYDIIRPGIVNWKRVVKKFSKLKGMMDQIQNCNYAIELGKQLRFSLVGIQGKDIYDGNQTLTLALVWQLMRAYTLTVLAQCTQSGDSLATDKEIIAWVNEKHDLTCHDVSFLKCVSDTDDRLPHLQLASSGRKRFIKSFQDQTVSDACVVLDLIESIKPGTISYSLVKTGTAENNLENAKYAITSGRKIGAKIYALPEDIVEVKPRMVMTVFACLMARDYMPNVKEISSPIEPLENHG</sequence>
<evidence type="ECO:0008006" key="9">
    <source>
        <dbReference type="Google" id="ProtNLM"/>
    </source>
</evidence>
<dbReference type="CDD" id="cd21301">
    <property type="entry name" value="CH_PLS_rpt4"/>
    <property type="match status" value="1"/>
</dbReference>
<dbReference type="GO" id="GO:0005884">
    <property type="term" value="C:actin filament"/>
    <property type="evidence" value="ECO:0007669"/>
    <property type="project" value="TreeGrafter"/>
</dbReference>
<evidence type="ECO:0000313" key="7">
    <source>
        <dbReference type="EnsemblMetazoa" id="OVOC4272.1"/>
    </source>
</evidence>